<evidence type="ECO:0000313" key="3">
    <source>
        <dbReference type="Proteomes" id="UP000070168"/>
    </source>
</evidence>
<dbReference type="EMBL" id="LHQR01000065">
    <property type="protein sequence ID" value="KXG49372.1"/>
    <property type="molecule type" value="Genomic_DNA"/>
</dbReference>
<dbReference type="OMA" id="RTEIYTD"/>
<dbReference type="AlphaFoldDB" id="A0A135LK76"/>
<dbReference type="GeneID" id="63706255"/>
<dbReference type="RefSeq" id="XP_040647908.1">
    <property type="nucleotide sequence ID" value="XM_040790955.1"/>
</dbReference>
<gene>
    <name evidence="2" type="ORF">PGRI_032420</name>
</gene>
<name>A0A135LK76_PENPA</name>
<feature type="region of interest" description="Disordered" evidence="1">
    <location>
        <begin position="1"/>
        <end position="62"/>
    </location>
</feature>
<evidence type="ECO:0000256" key="1">
    <source>
        <dbReference type="SAM" id="MobiDB-lite"/>
    </source>
</evidence>
<keyword evidence="3" id="KW-1185">Reference proteome</keyword>
<evidence type="ECO:0000313" key="2">
    <source>
        <dbReference type="EMBL" id="KXG49372.1"/>
    </source>
</evidence>
<feature type="region of interest" description="Disordered" evidence="1">
    <location>
        <begin position="121"/>
        <end position="167"/>
    </location>
</feature>
<protein>
    <submittedName>
        <fullName evidence="2">Uncharacterized protein</fullName>
    </submittedName>
</protein>
<comment type="caution">
    <text evidence="2">The sequence shown here is derived from an EMBL/GenBank/DDBJ whole genome shotgun (WGS) entry which is preliminary data.</text>
</comment>
<dbReference type="OrthoDB" id="4356888at2759"/>
<feature type="compositionally biased region" description="Basic and acidic residues" evidence="1">
    <location>
        <begin position="31"/>
        <end position="46"/>
    </location>
</feature>
<reference evidence="2 3" key="1">
    <citation type="journal article" date="2016" name="BMC Genomics">
        <title>Genome sequencing and secondary metabolism of the postharvest pathogen Penicillium griseofulvum.</title>
        <authorList>
            <person name="Banani H."/>
            <person name="Marcet-Houben M."/>
            <person name="Ballester A.R."/>
            <person name="Abbruscato P."/>
            <person name="Gonzalez-Candelas L."/>
            <person name="Gabaldon T."/>
            <person name="Spadaro D."/>
        </authorList>
    </citation>
    <scope>NUCLEOTIDE SEQUENCE [LARGE SCALE GENOMIC DNA]</scope>
    <source>
        <strain evidence="2 3">PG3</strain>
    </source>
</reference>
<feature type="compositionally biased region" description="Basic and acidic residues" evidence="1">
    <location>
        <begin position="155"/>
        <end position="167"/>
    </location>
</feature>
<dbReference type="Proteomes" id="UP000070168">
    <property type="component" value="Unassembled WGS sequence"/>
</dbReference>
<organism evidence="2 3">
    <name type="scientific">Penicillium patulum</name>
    <name type="common">Penicillium griseofulvum</name>
    <dbReference type="NCBI Taxonomy" id="5078"/>
    <lineage>
        <taxon>Eukaryota</taxon>
        <taxon>Fungi</taxon>
        <taxon>Dikarya</taxon>
        <taxon>Ascomycota</taxon>
        <taxon>Pezizomycotina</taxon>
        <taxon>Eurotiomycetes</taxon>
        <taxon>Eurotiomycetidae</taxon>
        <taxon>Eurotiales</taxon>
        <taxon>Aspergillaceae</taxon>
        <taxon>Penicillium</taxon>
    </lineage>
</organism>
<sequence>MSTSDTDTNRAESNDTSNQPSIEPIYGIRESTQHHADNTRRVDATQRTEIYTDNPGHASRLTDEERQRLEELAGDSSGGAIFVTYDLVHRIDTRMADGTRRTDEALMQYLFQDDIWEAVDSGDTNGTETRRENRNGNGNGRQDDSELKLPNGTGESHEEGLKQQRDG</sequence>
<accession>A0A135LK76</accession>
<proteinExistence type="predicted"/>